<comment type="caution">
    <text evidence="1">The sequence shown here is derived from an EMBL/GenBank/DDBJ whole genome shotgun (WGS) entry which is preliminary data.</text>
</comment>
<sequence length="348" mass="39452">MDEGLTDVDIMLMRKLEELRTQVIYTDTAIPKIYAKCIAELTAEGVDHENANTPPSVDDTDDIVLDGEFVVCQDGKSHFLLFDSKDEDRIIGFTSDTCLNILSKSGTWHVDDEATYKKMIMLLRDRLFELGFNVAPVKLVTDFVLATIKAFKSQFGLRIIGSHFNFLQAVRRAIDTIGLKTAYKKQEIQKVLKIWMGLSFVPIDLMSEAIEIANEKKNELYNNLETIFQPVQTEEEQITSNFVAIGRGRGRGRGRPRGSTAQRLTEPIAIEVDQNVNSNDVIVSGRSRGKGRGRVRGRGRGRGCRVGCSTAESNVDISLIKSNLEEFFDYFVKQWFERSIEYEMWNQL</sequence>
<reference evidence="1" key="1">
    <citation type="submission" date="2021-02" db="EMBL/GenBank/DDBJ databases">
        <authorList>
            <person name="Nowell W R."/>
        </authorList>
    </citation>
    <scope>NUCLEOTIDE SEQUENCE</scope>
    <source>
        <strain evidence="1">Ploen Becks lab</strain>
    </source>
</reference>
<name>A0A813N3C9_9BILA</name>
<keyword evidence="2" id="KW-1185">Reference proteome</keyword>
<organism evidence="1 2">
    <name type="scientific">Brachionus calyciflorus</name>
    <dbReference type="NCBI Taxonomy" id="104777"/>
    <lineage>
        <taxon>Eukaryota</taxon>
        <taxon>Metazoa</taxon>
        <taxon>Spiralia</taxon>
        <taxon>Gnathifera</taxon>
        <taxon>Rotifera</taxon>
        <taxon>Eurotatoria</taxon>
        <taxon>Monogononta</taxon>
        <taxon>Pseudotrocha</taxon>
        <taxon>Ploima</taxon>
        <taxon>Brachionidae</taxon>
        <taxon>Brachionus</taxon>
    </lineage>
</organism>
<gene>
    <name evidence="1" type="ORF">OXX778_LOCUS2702</name>
</gene>
<dbReference type="AlphaFoldDB" id="A0A813N3C9"/>
<protein>
    <submittedName>
        <fullName evidence="1">Uncharacterized protein</fullName>
    </submittedName>
</protein>
<accession>A0A813N3C9</accession>
<evidence type="ECO:0000313" key="1">
    <source>
        <dbReference type="EMBL" id="CAF0728819.1"/>
    </source>
</evidence>
<dbReference type="EMBL" id="CAJNOC010000218">
    <property type="protein sequence ID" value="CAF0728819.1"/>
    <property type="molecule type" value="Genomic_DNA"/>
</dbReference>
<dbReference type="Proteomes" id="UP000663879">
    <property type="component" value="Unassembled WGS sequence"/>
</dbReference>
<proteinExistence type="predicted"/>
<evidence type="ECO:0000313" key="2">
    <source>
        <dbReference type="Proteomes" id="UP000663879"/>
    </source>
</evidence>